<proteinExistence type="predicted"/>
<accession>A0A915EUC8</accession>
<organism evidence="1 2">
    <name type="scientific">Ditylenchus dipsaci</name>
    <dbReference type="NCBI Taxonomy" id="166011"/>
    <lineage>
        <taxon>Eukaryota</taxon>
        <taxon>Metazoa</taxon>
        <taxon>Ecdysozoa</taxon>
        <taxon>Nematoda</taxon>
        <taxon>Chromadorea</taxon>
        <taxon>Rhabditida</taxon>
        <taxon>Tylenchina</taxon>
        <taxon>Tylenchomorpha</taxon>
        <taxon>Sphaerularioidea</taxon>
        <taxon>Anguinidae</taxon>
        <taxon>Anguininae</taxon>
        <taxon>Ditylenchus</taxon>
    </lineage>
</organism>
<evidence type="ECO:0000313" key="1">
    <source>
        <dbReference type="Proteomes" id="UP000887574"/>
    </source>
</evidence>
<dbReference type="WBParaSite" id="jg908">
    <property type="protein sequence ID" value="jg908"/>
    <property type="gene ID" value="jg908"/>
</dbReference>
<protein>
    <submittedName>
        <fullName evidence="2">Uncharacterized protein</fullName>
    </submittedName>
</protein>
<keyword evidence="1" id="KW-1185">Reference proteome</keyword>
<dbReference type="AlphaFoldDB" id="A0A915EUC8"/>
<sequence>MGNQFQMLYCPNWSDSIDIEFADFIEPDPLQSIIGTVGPFSDDCHPITHTSSDSTTCQPPAHVLLVLGLFLRLDNYAELFVTIDRPTAKRLLKLALDVSTTDKRSRPISYPLAYYSKFKPTSSQSKLAGSKKILKPVGPEASGHQQLALFPFVVLEKLFNLTSVEQVGLDKAVSVRNQALELGIVDVLLICLAHFAHQNRKTIKSLSNSTIAAAGQTEGGYGSSYAVPTATAATAGQAKNTAVSAPTSTNAAAAKSNAISGLKAQVLDREALNNSGM</sequence>
<name>A0A915EUC8_9BILA</name>
<reference evidence="2" key="1">
    <citation type="submission" date="2022-11" db="UniProtKB">
        <authorList>
            <consortium name="WormBaseParasite"/>
        </authorList>
    </citation>
    <scope>IDENTIFICATION</scope>
</reference>
<dbReference type="Proteomes" id="UP000887574">
    <property type="component" value="Unplaced"/>
</dbReference>
<evidence type="ECO:0000313" key="2">
    <source>
        <dbReference type="WBParaSite" id="jg908"/>
    </source>
</evidence>